<dbReference type="InterPro" id="IPR032093">
    <property type="entry name" value="PhoD_N"/>
</dbReference>
<dbReference type="EMBL" id="CP021361">
    <property type="protein sequence ID" value="ART52447.1"/>
    <property type="molecule type" value="Genomic_DNA"/>
</dbReference>
<evidence type="ECO:0000313" key="4">
    <source>
        <dbReference type="Proteomes" id="UP000194432"/>
    </source>
</evidence>
<organism evidence="3 4">
    <name type="scientific">Acidovorax carolinensis</name>
    <dbReference type="NCBI Taxonomy" id="553814"/>
    <lineage>
        <taxon>Bacteria</taxon>
        <taxon>Pseudomonadati</taxon>
        <taxon>Pseudomonadota</taxon>
        <taxon>Betaproteobacteria</taxon>
        <taxon>Burkholderiales</taxon>
        <taxon>Comamonadaceae</taxon>
        <taxon>Acidovorax</taxon>
    </lineage>
</organism>
<feature type="domain" description="Phospholipase D N-terminal" evidence="2">
    <location>
        <begin position="40"/>
        <end position="132"/>
    </location>
</feature>
<keyword evidence="4" id="KW-1185">Reference proteome</keyword>
<feature type="domain" description="PhoD-like phosphatase metallophosphatase" evidence="1">
    <location>
        <begin position="146"/>
        <end position="494"/>
    </location>
</feature>
<proteinExistence type="predicted"/>
<sequence>MPPEQRRSFLRHAAWAAAAATLPRWAWSNPLSLQSNPFALGVASGDPAPDGVVLWTRLVLANPAQMQTAHTVRWEVAHDARFAQIVQKGEAAALPNLGHSVHVELTGLAPARWYHYRFMLGDAVSATGRTRTAPEADAMDAHLRIAFASCQRWEHGHYAAWRHLRADQPDLVLFLGDYIYEYASPQSTTGLARVHALRHASTLADFRDRYALHKSDPALQAAHAACPWAVTWDDHEVQNDYAGAQGKGSQGDPGAFLALRSAAWQAFYENMPLRAASLLAPDFGALQVYRRLRWGRLAQMHLLDSRQHRQWQACRPADAGGASAVRPQDCAALADPQRTLLGAAQEHWLDAGLAADAQHDRTRWSVIAQQTLFSPRRYPSGVVSTDSWDGYPGARARLLQSLARHSPRNSVLLGGDIHQNYVCKVLADAGADGQQPAGPVIASEFCGTSISSRAGTTQDKVDAIARHNPHVLLARCDLRGYGLADITPQRWTTTLRGVDDPLLANSGASTLARFVVEDGQAAPCRREMICSLIDSN</sequence>
<dbReference type="Pfam" id="PF16655">
    <property type="entry name" value="PhoD_N"/>
    <property type="match status" value="1"/>
</dbReference>
<dbReference type="Proteomes" id="UP000194432">
    <property type="component" value="Chromosome 1"/>
</dbReference>
<accession>A0A240U4V7</accession>
<dbReference type="InterPro" id="IPR029052">
    <property type="entry name" value="Metallo-depent_PP-like"/>
</dbReference>
<dbReference type="InterPro" id="IPR038607">
    <property type="entry name" value="PhoD-like_sf"/>
</dbReference>
<dbReference type="Gene3D" id="2.60.40.380">
    <property type="entry name" value="Purple acid phosphatase-like, N-terminal"/>
    <property type="match status" value="1"/>
</dbReference>
<dbReference type="KEGG" id="acin:CBP34_13405"/>
<dbReference type="PROSITE" id="PS51318">
    <property type="entry name" value="TAT"/>
    <property type="match status" value="1"/>
</dbReference>
<dbReference type="InterPro" id="IPR018946">
    <property type="entry name" value="PhoD-like_MPP"/>
</dbReference>
<dbReference type="SUPFAM" id="SSF56300">
    <property type="entry name" value="Metallo-dependent phosphatases"/>
    <property type="match status" value="1"/>
</dbReference>
<dbReference type="Gene3D" id="3.60.21.70">
    <property type="entry name" value="PhoD-like phosphatase"/>
    <property type="match status" value="1"/>
</dbReference>
<dbReference type="InterPro" id="IPR052900">
    <property type="entry name" value="Phospholipid_Metab_Enz"/>
</dbReference>
<dbReference type="CDD" id="cd07389">
    <property type="entry name" value="MPP_PhoD"/>
    <property type="match status" value="1"/>
</dbReference>
<protein>
    <submittedName>
        <fullName evidence="3">Alkaline phosphatase</fullName>
    </submittedName>
</protein>
<name>A0A240U4V7_9BURK</name>
<evidence type="ECO:0000259" key="1">
    <source>
        <dbReference type="Pfam" id="PF09423"/>
    </source>
</evidence>
<dbReference type="InterPro" id="IPR006311">
    <property type="entry name" value="TAT_signal"/>
</dbReference>
<dbReference type="Pfam" id="PF09423">
    <property type="entry name" value="PhoD"/>
    <property type="match status" value="1"/>
</dbReference>
<dbReference type="PANTHER" id="PTHR43606">
    <property type="entry name" value="PHOSPHATASE, PUTATIVE (AFU_ORTHOLOGUE AFUA_6G08710)-RELATED"/>
    <property type="match status" value="1"/>
</dbReference>
<dbReference type="AlphaFoldDB" id="A0A240U4V7"/>
<evidence type="ECO:0000313" key="3">
    <source>
        <dbReference type="EMBL" id="ART52447.1"/>
    </source>
</evidence>
<reference evidence="3 4" key="1">
    <citation type="submission" date="2017-05" db="EMBL/GenBank/DDBJ databases">
        <title>Polyphasic characterization of four soil-derived phenanthrene-degrading Acidovorax strains and proposal of Acidovorax phenanthrenivorans sp. nov.</title>
        <authorList>
            <person name="Singleton D.R."/>
            <person name="Lee J."/>
            <person name="Dickey A.N."/>
            <person name="Stroud A."/>
            <person name="Scholl E.H."/>
            <person name="Wright F.A."/>
            <person name="Aitken M.D."/>
        </authorList>
    </citation>
    <scope>NUCLEOTIDE SEQUENCE [LARGE SCALE GENOMIC DNA]</scope>
    <source>
        <strain evidence="3">NA3</strain>
    </source>
</reference>
<dbReference type="PANTHER" id="PTHR43606:SF2">
    <property type="entry name" value="ALKALINE PHOSPHATASE FAMILY PROTEIN (AFU_ORTHOLOGUE AFUA_5G03860)"/>
    <property type="match status" value="1"/>
</dbReference>
<dbReference type="RefSeq" id="WP_094098328.1">
    <property type="nucleotide sequence ID" value="NZ_CP021361.1"/>
</dbReference>
<evidence type="ECO:0000259" key="2">
    <source>
        <dbReference type="Pfam" id="PF16655"/>
    </source>
</evidence>
<gene>
    <name evidence="3" type="ORF">CBP34_13405</name>
</gene>